<dbReference type="RefSeq" id="WP_005206266.1">
    <property type="nucleotide sequence ID" value="NZ_KB850073.1"/>
</dbReference>
<reference evidence="2 3" key="1">
    <citation type="submission" date="2013-02" db="EMBL/GenBank/DDBJ databases">
        <title>The Genome Sequence of Acinetobacter sp. CIP 70.18.</title>
        <authorList>
            <consortium name="The Broad Institute Genome Sequencing Platform"/>
            <consortium name="The Broad Institute Genome Sequencing Center for Infectious Disease"/>
            <person name="Cerqueira G."/>
            <person name="Feldgarden M."/>
            <person name="Courvalin P."/>
            <person name="Perichon B."/>
            <person name="Grillot-Courvalin C."/>
            <person name="Clermont D."/>
            <person name="Rocha E."/>
            <person name="Yoon E.-J."/>
            <person name="Nemec A."/>
            <person name="Walker B."/>
            <person name="Young S.K."/>
            <person name="Zeng Q."/>
            <person name="Gargeya S."/>
            <person name="Fitzgerald M."/>
            <person name="Haas B."/>
            <person name="Abouelleil A."/>
            <person name="Alvarado L."/>
            <person name="Arachchi H.M."/>
            <person name="Berlin A.M."/>
            <person name="Chapman S.B."/>
            <person name="Dewar J."/>
            <person name="Goldberg J."/>
            <person name="Griggs A."/>
            <person name="Gujja S."/>
            <person name="Hansen M."/>
            <person name="Howarth C."/>
            <person name="Imamovic A."/>
            <person name="Larimer J."/>
            <person name="McCowan C."/>
            <person name="Murphy C."/>
            <person name="Neiman D."/>
            <person name="Pearson M."/>
            <person name="Priest M."/>
            <person name="Roberts A."/>
            <person name="Saif S."/>
            <person name="Shea T."/>
            <person name="Sisk P."/>
            <person name="Sykes S."/>
            <person name="Wortman J."/>
            <person name="Nusbaum C."/>
            <person name="Birren B."/>
        </authorList>
    </citation>
    <scope>NUCLEOTIDE SEQUENCE [LARGE SCALE GENOMIC DNA]</scope>
    <source>
        <strain evidence="2 3">CIP 70.18</strain>
    </source>
</reference>
<comment type="caution">
    <text evidence="2">The sequence shown here is derived from an EMBL/GenBank/DDBJ whole genome shotgun (WGS) entry which is preliminary data.</text>
</comment>
<organism evidence="2 3">
    <name type="scientific">Acinetobacter higginsii</name>
    <dbReference type="NCBI Taxonomy" id="70347"/>
    <lineage>
        <taxon>Bacteria</taxon>
        <taxon>Pseudomonadati</taxon>
        <taxon>Pseudomonadota</taxon>
        <taxon>Gammaproteobacteria</taxon>
        <taxon>Moraxellales</taxon>
        <taxon>Moraxellaceae</taxon>
        <taxon>Acinetobacter</taxon>
    </lineage>
</organism>
<dbReference type="Proteomes" id="UP000013084">
    <property type="component" value="Unassembled WGS sequence"/>
</dbReference>
<protein>
    <recommendedName>
        <fullName evidence="1">IraD/Gp25-like domain-containing protein</fullName>
    </recommendedName>
</protein>
<evidence type="ECO:0000259" key="1">
    <source>
        <dbReference type="Pfam" id="PF04965"/>
    </source>
</evidence>
<sequence>MMSRETGKALQTEIDIIYQSVKDILTTPIGSRIMREEYGSLIFQLIDGPLDEILQLQLYAATATAIMQWENRIFLRSISLTRNDDGSTFLDLDAYLHNINKNASLKIPLSIGSIL</sequence>
<feature type="domain" description="IraD/Gp25-like" evidence="1">
    <location>
        <begin position="15"/>
        <end position="85"/>
    </location>
</feature>
<dbReference type="InterPro" id="IPR007048">
    <property type="entry name" value="IraD/Gp25-like"/>
</dbReference>
<gene>
    <name evidence="2" type="ORF">F902_04088</name>
</gene>
<dbReference type="HOGENOM" id="CLU_133204_1_2_6"/>
<keyword evidence="3" id="KW-1185">Reference proteome</keyword>
<dbReference type="OrthoDB" id="9802846at2"/>
<dbReference type="Pfam" id="PF04965">
    <property type="entry name" value="GPW_gp25"/>
    <property type="match status" value="1"/>
</dbReference>
<name>N9R592_9GAMM</name>
<evidence type="ECO:0000313" key="3">
    <source>
        <dbReference type="Proteomes" id="UP000013084"/>
    </source>
</evidence>
<dbReference type="EMBL" id="APRN01000042">
    <property type="protein sequence ID" value="ENX53219.1"/>
    <property type="molecule type" value="Genomic_DNA"/>
</dbReference>
<proteinExistence type="predicted"/>
<dbReference type="SUPFAM" id="SSF160719">
    <property type="entry name" value="gpW/gp25-like"/>
    <property type="match status" value="1"/>
</dbReference>
<evidence type="ECO:0000313" key="2">
    <source>
        <dbReference type="EMBL" id="ENX53219.1"/>
    </source>
</evidence>
<dbReference type="AlphaFoldDB" id="N9R592"/>
<dbReference type="Gene3D" id="3.10.450.40">
    <property type="match status" value="1"/>
</dbReference>
<accession>N9R592</accession>